<dbReference type="InterPro" id="IPR011006">
    <property type="entry name" value="CheY-like_superfamily"/>
</dbReference>
<dbReference type="EMBL" id="CACVAZ010000194">
    <property type="protein sequence ID" value="CAA6825509.1"/>
    <property type="molecule type" value="Genomic_DNA"/>
</dbReference>
<feature type="domain" description="Response regulatory" evidence="2">
    <location>
        <begin position="2"/>
        <end position="109"/>
    </location>
</feature>
<dbReference type="Gene3D" id="3.40.50.2300">
    <property type="match status" value="1"/>
</dbReference>
<organism evidence="3">
    <name type="scientific">uncultured Sulfurovum sp</name>
    <dbReference type="NCBI Taxonomy" id="269237"/>
    <lineage>
        <taxon>Bacteria</taxon>
        <taxon>Pseudomonadati</taxon>
        <taxon>Campylobacterota</taxon>
        <taxon>Epsilonproteobacteria</taxon>
        <taxon>Campylobacterales</taxon>
        <taxon>Sulfurovaceae</taxon>
        <taxon>Sulfurovum</taxon>
        <taxon>environmental samples</taxon>
    </lineage>
</organism>
<dbReference type="SUPFAM" id="SSF52172">
    <property type="entry name" value="CheY-like"/>
    <property type="match status" value="1"/>
</dbReference>
<evidence type="ECO:0000256" key="1">
    <source>
        <dbReference type="PROSITE-ProRule" id="PRU00169"/>
    </source>
</evidence>
<accession>A0A6S6UEV7</accession>
<dbReference type="PROSITE" id="PS50110">
    <property type="entry name" value="RESPONSE_REGULATORY"/>
    <property type="match status" value="1"/>
</dbReference>
<proteinExistence type="predicted"/>
<protein>
    <submittedName>
        <fullName evidence="3">Possible two-component regulator</fullName>
    </submittedName>
</protein>
<sequence>MKVTIIENETYFAESISHKLNRCGFKVEIFNSIKDSLHKTSGDIYLLSSNVMTGNIDTLLKKFQKKIVILMLNNQSNSFIKKAFSYGINDYIIKPFHSDELIHKIKHHQEFIDLRASISSYKSYLDHSFKDKVKIKEDIEIVTPLIIESDASNYIDTWFLKNYEKYGKSITFIPLMQGEWKKKIKDSNATDILYLKNKQPLKEDERKKLFELLQGKNFIISTTLPIESEYKTLKIASEGKKRYQGYEIMTIEKYVQYIILKYQYEHADTVISKKLGFSRKSLHKRRTKYNIYKVKKTKCVEERE</sequence>
<dbReference type="AlphaFoldDB" id="A0A6S6UEV7"/>
<dbReference type="CDD" id="cd00156">
    <property type="entry name" value="REC"/>
    <property type="match status" value="1"/>
</dbReference>
<name>A0A6S6UEV7_9BACT</name>
<dbReference type="InterPro" id="IPR001789">
    <property type="entry name" value="Sig_transdc_resp-reg_receiver"/>
</dbReference>
<reference evidence="3" key="1">
    <citation type="submission" date="2020-01" db="EMBL/GenBank/DDBJ databases">
        <authorList>
            <person name="Meier V. D."/>
            <person name="Meier V D."/>
        </authorList>
    </citation>
    <scope>NUCLEOTIDE SEQUENCE</scope>
    <source>
        <strain evidence="3">HLG_WM_MAG_02</strain>
    </source>
</reference>
<gene>
    <name evidence="3" type="ORF">HELGO_WM24710</name>
</gene>
<dbReference type="SMART" id="SM00448">
    <property type="entry name" value="REC"/>
    <property type="match status" value="1"/>
</dbReference>
<dbReference type="GO" id="GO:0000160">
    <property type="term" value="P:phosphorelay signal transduction system"/>
    <property type="evidence" value="ECO:0007669"/>
    <property type="project" value="InterPro"/>
</dbReference>
<comment type="caution">
    <text evidence="1">Lacks conserved residue(s) required for the propagation of feature annotation.</text>
</comment>
<evidence type="ECO:0000259" key="2">
    <source>
        <dbReference type="PROSITE" id="PS50110"/>
    </source>
</evidence>
<evidence type="ECO:0000313" key="3">
    <source>
        <dbReference type="EMBL" id="CAA6825509.1"/>
    </source>
</evidence>